<protein>
    <submittedName>
        <fullName evidence="2">Uncharacterized protein</fullName>
    </submittedName>
</protein>
<name>A0A6A5GYQ5_CAERE</name>
<dbReference type="AlphaFoldDB" id="A0A6A5GYQ5"/>
<keyword evidence="1" id="KW-0472">Membrane</keyword>
<dbReference type="KEGG" id="crq:GCK72_008867"/>
<evidence type="ECO:0000313" key="3">
    <source>
        <dbReference type="Proteomes" id="UP000483820"/>
    </source>
</evidence>
<dbReference type="GeneID" id="9806377"/>
<keyword evidence="1" id="KW-0812">Transmembrane</keyword>
<dbReference type="RefSeq" id="XP_003107674.2">
    <property type="nucleotide sequence ID" value="XM_003107626.2"/>
</dbReference>
<organism evidence="2 3">
    <name type="scientific">Caenorhabditis remanei</name>
    <name type="common">Caenorhabditis vulgaris</name>
    <dbReference type="NCBI Taxonomy" id="31234"/>
    <lineage>
        <taxon>Eukaryota</taxon>
        <taxon>Metazoa</taxon>
        <taxon>Ecdysozoa</taxon>
        <taxon>Nematoda</taxon>
        <taxon>Chromadorea</taxon>
        <taxon>Rhabditida</taxon>
        <taxon>Rhabditina</taxon>
        <taxon>Rhabditomorpha</taxon>
        <taxon>Rhabditoidea</taxon>
        <taxon>Rhabditidae</taxon>
        <taxon>Peloderinae</taxon>
        <taxon>Caenorhabditis</taxon>
    </lineage>
</organism>
<feature type="transmembrane region" description="Helical" evidence="1">
    <location>
        <begin position="91"/>
        <end position="112"/>
    </location>
</feature>
<feature type="transmembrane region" description="Helical" evidence="1">
    <location>
        <begin position="118"/>
        <end position="141"/>
    </location>
</feature>
<evidence type="ECO:0000313" key="2">
    <source>
        <dbReference type="EMBL" id="KAF1760618.1"/>
    </source>
</evidence>
<comment type="caution">
    <text evidence="2">The sequence shown here is derived from an EMBL/GenBank/DDBJ whole genome shotgun (WGS) entry which is preliminary data.</text>
</comment>
<proteinExistence type="predicted"/>
<sequence>MPEKLGEEDTSEADLISQLYNLTGESSNTRPTLYRLENVLERLKSSPQTGEKLSDDVEKLNRIECEILEKRAYYEGMQKFQKESYYFTRNLLMAVGGLMIPVVSIFIVASFIEKELPFMIRVLLSETTFIPVVAFIIYHIYTNKPKLSSGIQNEKIRHKMAEKMTSIEFTKRQLKLAYILSDCTGSMGRQILELRNQEMIMILATLQLVLIYSFIVSNSSFGLFNGYLMFVSACAIITYFRLDKTVI</sequence>
<accession>A0A6A5GYQ5</accession>
<evidence type="ECO:0000256" key="1">
    <source>
        <dbReference type="SAM" id="Phobius"/>
    </source>
</evidence>
<gene>
    <name evidence="2" type="ORF">GCK72_008867</name>
</gene>
<dbReference type="EMBL" id="WUAV01000003">
    <property type="protein sequence ID" value="KAF1760618.1"/>
    <property type="molecule type" value="Genomic_DNA"/>
</dbReference>
<keyword evidence="1" id="KW-1133">Transmembrane helix</keyword>
<feature type="transmembrane region" description="Helical" evidence="1">
    <location>
        <begin position="199"/>
        <end position="217"/>
    </location>
</feature>
<feature type="transmembrane region" description="Helical" evidence="1">
    <location>
        <begin position="223"/>
        <end position="242"/>
    </location>
</feature>
<dbReference type="CTD" id="9806377"/>
<dbReference type="Proteomes" id="UP000483820">
    <property type="component" value="Chromosome III"/>
</dbReference>
<reference evidence="2 3" key="1">
    <citation type="submission" date="2019-12" db="EMBL/GenBank/DDBJ databases">
        <title>Chromosome-level assembly of the Caenorhabditis remanei genome.</title>
        <authorList>
            <person name="Teterina A.A."/>
            <person name="Willis J.H."/>
            <person name="Phillips P.C."/>
        </authorList>
    </citation>
    <scope>NUCLEOTIDE SEQUENCE [LARGE SCALE GENOMIC DNA]</scope>
    <source>
        <strain evidence="2 3">PX506</strain>
        <tissue evidence="2">Whole organism</tissue>
    </source>
</reference>